<feature type="domain" description="ORC1/DEAH AAA+ ATPase" evidence="1">
    <location>
        <begin position="42"/>
        <end position="170"/>
    </location>
</feature>
<dbReference type="SUPFAM" id="SSF52540">
    <property type="entry name" value="P-loop containing nucleoside triphosphate hydrolases"/>
    <property type="match status" value="1"/>
</dbReference>
<reference evidence="2 3" key="1">
    <citation type="submission" date="2019-02" db="EMBL/GenBank/DDBJ databases">
        <title>Deep-cultivation of Planctomycetes and their phenomic and genomic characterization uncovers novel biology.</title>
        <authorList>
            <person name="Wiegand S."/>
            <person name="Jogler M."/>
            <person name="Boedeker C."/>
            <person name="Pinto D."/>
            <person name="Vollmers J."/>
            <person name="Rivas-Marin E."/>
            <person name="Kohn T."/>
            <person name="Peeters S.H."/>
            <person name="Heuer A."/>
            <person name="Rast P."/>
            <person name="Oberbeckmann S."/>
            <person name="Bunk B."/>
            <person name="Jeske O."/>
            <person name="Meyerdierks A."/>
            <person name="Storesund J.E."/>
            <person name="Kallscheuer N."/>
            <person name="Luecker S."/>
            <person name="Lage O.M."/>
            <person name="Pohl T."/>
            <person name="Merkel B.J."/>
            <person name="Hornburger P."/>
            <person name="Mueller R.-W."/>
            <person name="Bruemmer F."/>
            <person name="Labrenz M."/>
            <person name="Spormann A.M."/>
            <person name="Op Den Camp H."/>
            <person name="Overmann J."/>
            <person name="Amann R."/>
            <person name="Jetten M.S.M."/>
            <person name="Mascher T."/>
            <person name="Medema M.H."/>
            <person name="Devos D.P."/>
            <person name="Kaster A.-K."/>
            <person name="Ovreas L."/>
            <person name="Rohde M."/>
            <person name="Galperin M.Y."/>
            <person name="Jogler C."/>
        </authorList>
    </citation>
    <scope>NUCLEOTIDE SEQUENCE [LARGE SCALE GENOMIC DNA]</scope>
    <source>
        <strain evidence="2 3">Pla144</strain>
    </source>
</reference>
<dbReference type="RefSeq" id="WP_146447976.1">
    <property type="nucleotide sequence ID" value="NZ_SJPS01000001.1"/>
</dbReference>
<accession>A0A5C6CZM0</accession>
<keyword evidence="3" id="KW-1185">Reference proteome</keyword>
<dbReference type="AlphaFoldDB" id="A0A5C6CZM0"/>
<dbReference type="EMBL" id="SJPS01000001">
    <property type="protein sequence ID" value="TWU30040.1"/>
    <property type="molecule type" value="Genomic_DNA"/>
</dbReference>
<dbReference type="InterPro" id="IPR052026">
    <property type="entry name" value="ExeA_AAA_ATPase_DNA-bind"/>
</dbReference>
<dbReference type="GO" id="GO:0016887">
    <property type="term" value="F:ATP hydrolysis activity"/>
    <property type="evidence" value="ECO:0007669"/>
    <property type="project" value="InterPro"/>
</dbReference>
<dbReference type="InterPro" id="IPR049945">
    <property type="entry name" value="AAA_22"/>
</dbReference>
<dbReference type="Pfam" id="PF13401">
    <property type="entry name" value="AAA_22"/>
    <property type="match status" value="1"/>
</dbReference>
<evidence type="ECO:0000313" key="3">
    <source>
        <dbReference type="Proteomes" id="UP000318437"/>
    </source>
</evidence>
<sequence>MQAWRLEKLPFSTGHAETVFFAGLPQQEALARMRFLVHNGLRLGLVLGQSGGGKSMLLELFDQERQSENWSVARLNLLGMSVREFHWQLALGLRACPRAGDEPLRLERRWQERLRQNRLQDERVVLLLDDVDQAGADMFTQLVRLVQLPPEQVGNLTIVLSANTDERHRLGKRLMELVDLRIDLEPWEEADTVGYLQLALVEAGAEQPVFDEAALAEIHRLSGGVPRQVNRLADFALVAKGEAETINKATVAEVHASLTSRV</sequence>
<protein>
    <recommendedName>
        <fullName evidence="1">ORC1/DEAH AAA+ ATPase domain-containing protein</fullName>
    </recommendedName>
</protein>
<dbReference type="PANTHER" id="PTHR35894:SF1">
    <property type="entry name" value="PHOSPHORIBULOKINASE _ URIDINE KINASE FAMILY"/>
    <property type="match status" value="1"/>
</dbReference>
<comment type="caution">
    <text evidence="2">The sequence shown here is derived from an EMBL/GenBank/DDBJ whole genome shotgun (WGS) entry which is preliminary data.</text>
</comment>
<gene>
    <name evidence="2" type="ORF">Pla144_08260</name>
</gene>
<dbReference type="OrthoDB" id="212294at2"/>
<dbReference type="Gene3D" id="3.40.50.300">
    <property type="entry name" value="P-loop containing nucleotide triphosphate hydrolases"/>
    <property type="match status" value="1"/>
</dbReference>
<organism evidence="2 3">
    <name type="scientific">Bythopirellula polymerisocia</name>
    <dbReference type="NCBI Taxonomy" id="2528003"/>
    <lineage>
        <taxon>Bacteria</taxon>
        <taxon>Pseudomonadati</taxon>
        <taxon>Planctomycetota</taxon>
        <taxon>Planctomycetia</taxon>
        <taxon>Pirellulales</taxon>
        <taxon>Lacipirellulaceae</taxon>
        <taxon>Bythopirellula</taxon>
    </lineage>
</organism>
<proteinExistence type="predicted"/>
<dbReference type="PANTHER" id="PTHR35894">
    <property type="entry name" value="GENERAL SECRETION PATHWAY PROTEIN A-RELATED"/>
    <property type="match status" value="1"/>
</dbReference>
<evidence type="ECO:0000259" key="1">
    <source>
        <dbReference type="Pfam" id="PF13401"/>
    </source>
</evidence>
<evidence type="ECO:0000313" key="2">
    <source>
        <dbReference type="EMBL" id="TWU30040.1"/>
    </source>
</evidence>
<dbReference type="Proteomes" id="UP000318437">
    <property type="component" value="Unassembled WGS sequence"/>
</dbReference>
<name>A0A5C6CZM0_9BACT</name>
<dbReference type="InterPro" id="IPR027417">
    <property type="entry name" value="P-loop_NTPase"/>
</dbReference>